<comment type="similarity">
    <text evidence="2">Belongs to the SurE nucleotidase family.</text>
</comment>
<evidence type="ECO:0000256" key="1">
    <source>
        <dbReference type="ARBA" id="ARBA00000815"/>
    </source>
</evidence>
<dbReference type="Pfam" id="PF01975">
    <property type="entry name" value="SurE"/>
    <property type="match status" value="1"/>
</dbReference>
<name>A0A5N1K1Z0_9HYPH</name>
<protein>
    <recommendedName>
        <fullName evidence="3">5'-nucleotidase</fullName>
        <ecNumber evidence="3">3.1.3.5</ecNumber>
    </recommendedName>
</protein>
<dbReference type="InterPro" id="IPR002828">
    <property type="entry name" value="SurE-like_Pase/nucleotidase"/>
</dbReference>
<dbReference type="InterPro" id="IPR036523">
    <property type="entry name" value="SurE-like_sf"/>
</dbReference>
<feature type="domain" description="Survival protein SurE-like phosphatase/nucleotidase" evidence="6">
    <location>
        <begin position="3"/>
        <end position="178"/>
    </location>
</feature>
<reference evidence="7 8" key="1">
    <citation type="submission" date="2019-09" db="EMBL/GenBank/DDBJ databases">
        <title>Biological control of the noxious weed angled onion (Allium triquetrum) thwarted by endophytic bacteria in Victoria, Australia.</title>
        <authorList>
            <person name="Tehranchian P."/>
            <person name="Adair R.J."/>
            <person name="Van T.H."/>
            <person name="Morrison P.D."/>
            <person name="Williams H."/>
            <person name="Lawrie A.C."/>
        </authorList>
    </citation>
    <scope>NUCLEOTIDE SEQUENCE [LARGE SCALE GENOMIC DNA]</scope>
    <source>
        <strain evidence="7 8">RPTAtOch1</strain>
    </source>
</reference>
<keyword evidence="8" id="KW-1185">Reference proteome</keyword>
<evidence type="ECO:0000313" key="7">
    <source>
        <dbReference type="EMBL" id="KAA9367475.1"/>
    </source>
</evidence>
<evidence type="ECO:0000313" key="8">
    <source>
        <dbReference type="Proteomes" id="UP000327108"/>
    </source>
</evidence>
<dbReference type="EC" id="3.1.3.5" evidence="3"/>
<dbReference type="EMBL" id="VYXQ01000012">
    <property type="protein sequence ID" value="KAA9367475.1"/>
    <property type="molecule type" value="Genomic_DNA"/>
</dbReference>
<dbReference type="PANTHER" id="PTHR30457">
    <property type="entry name" value="5'-NUCLEOTIDASE SURE"/>
    <property type="match status" value="1"/>
</dbReference>
<keyword evidence="4" id="KW-0479">Metal-binding</keyword>
<proteinExistence type="inferred from homology"/>
<organism evidence="7 8">
    <name type="scientific">Ochrobactrum quorumnocens</name>
    <dbReference type="NCBI Taxonomy" id="271865"/>
    <lineage>
        <taxon>Bacteria</taxon>
        <taxon>Pseudomonadati</taxon>
        <taxon>Pseudomonadota</taxon>
        <taxon>Alphaproteobacteria</taxon>
        <taxon>Hyphomicrobiales</taxon>
        <taxon>Brucellaceae</taxon>
        <taxon>Brucella/Ochrobactrum group</taxon>
        <taxon>Ochrobactrum</taxon>
    </lineage>
</organism>
<evidence type="ECO:0000256" key="3">
    <source>
        <dbReference type="ARBA" id="ARBA00012643"/>
    </source>
</evidence>
<dbReference type="RefSeq" id="WP_151093957.1">
    <property type="nucleotide sequence ID" value="NZ_JBLZNM010000004.1"/>
</dbReference>
<dbReference type="SUPFAM" id="SSF64167">
    <property type="entry name" value="SurE-like"/>
    <property type="match status" value="1"/>
</dbReference>
<evidence type="ECO:0000259" key="6">
    <source>
        <dbReference type="Pfam" id="PF01975"/>
    </source>
</evidence>
<comment type="catalytic activity">
    <reaction evidence="1">
        <text>a ribonucleoside 5'-phosphate + H2O = a ribonucleoside + phosphate</text>
        <dbReference type="Rhea" id="RHEA:12484"/>
        <dbReference type="ChEBI" id="CHEBI:15377"/>
        <dbReference type="ChEBI" id="CHEBI:18254"/>
        <dbReference type="ChEBI" id="CHEBI:43474"/>
        <dbReference type="ChEBI" id="CHEBI:58043"/>
        <dbReference type="EC" id="3.1.3.5"/>
    </reaction>
</comment>
<gene>
    <name evidence="7" type="ORF">F3W84_13775</name>
</gene>
<evidence type="ECO:0000256" key="5">
    <source>
        <dbReference type="ARBA" id="ARBA00022801"/>
    </source>
</evidence>
<comment type="caution">
    <text evidence="7">The sequence shown here is derived from an EMBL/GenBank/DDBJ whole genome shotgun (WGS) entry which is preliminary data.</text>
</comment>
<keyword evidence="5" id="KW-0378">Hydrolase</keyword>
<dbReference type="InterPro" id="IPR030048">
    <property type="entry name" value="SurE"/>
</dbReference>
<dbReference type="GO" id="GO:0046872">
    <property type="term" value="F:metal ion binding"/>
    <property type="evidence" value="ECO:0007669"/>
    <property type="project" value="UniProtKB-KW"/>
</dbReference>
<evidence type="ECO:0000256" key="4">
    <source>
        <dbReference type="ARBA" id="ARBA00022723"/>
    </source>
</evidence>
<dbReference type="GO" id="GO:0008253">
    <property type="term" value="F:5'-nucleotidase activity"/>
    <property type="evidence" value="ECO:0007669"/>
    <property type="project" value="UniProtKB-EC"/>
</dbReference>
<dbReference type="AlphaFoldDB" id="A0A5N1K1Z0"/>
<dbReference type="Proteomes" id="UP000327108">
    <property type="component" value="Unassembled WGS sequence"/>
</dbReference>
<dbReference type="PANTHER" id="PTHR30457:SF0">
    <property type="entry name" value="PHOSPHATASE, PUTATIVE (AFU_ORTHOLOGUE AFUA_4G01070)-RELATED"/>
    <property type="match status" value="1"/>
</dbReference>
<sequence length="250" mass="27134">MRILISNDDGIEAPGIAVLEKAALLLSDDVWIIAPDGNRSANGHCVSLTSGFSVTKRANRRYACTGTPVDCVIAAIHWVFRDQQMPDLVLSGINAGRNVAEDVSYSGTMAVAREGALNGIASVAFSAPRDCEGFDAEALAWLASHIRNFWETRNDWAHDGHWLNVNLPRKLPAALATAEIGRDKNLKYVNLFEETENSVRIQPLADRDYTSNGNDENALIDAGKASVTNPNWFGHSKVPASVTAHRPEGL</sequence>
<evidence type="ECO:0000256" key="2">
    <source>
        <dbReference type="ARBA" id="ARBA00011062"/>
    </source>
</evidence>
<accession>A0A5N1K1Z0</accession>
<dbReference type="Gene3D" id="3.40.1210.10">
    <property type="entry name" value="Survival protein SurE-like phosphatase/nucleotidase"/>
    <property type="match status" value="1"/>
</dbReference>